<gene>
    <name evidence="1" type="ORF">RM6536_1555</name>
</gene>
<accession>A0A0K2S1W3</accession>
<dbReference type="AlphaFoldDB" id="A0A0K2S1W3"/>
<proteinExistence type="predicted"/>
<protein>
    <submittedName>
        <fullName evidence="1">Uncharacterized protein</fullName>
    </submittedName>
</protein>
<evidence type="ECO:0000313" key="2">
    <source>
        <dbReference type="Proteomes" id="UP000066203"/>
    </source>
</evidence>
<dbReference type="EMBL" id="AP014938">
    <property type="protein sequence ID" value="BAS20802.1"/>
    <property type="molecule type" value="Genomic_DNA"/>
</dbReference>
<evidence type="ECO:0000313" key="1">
    <source>
        <dbReference type="EMBL" id="BAS20802.1"/>
    </source>
</evidence>
<name>A0A0K2S1W3_9MICC</name>
<reference evidence="2" key="1">
    <citation type="submission" date="2015-08" db="EMBL/GenBank/DDBJ databases">
        <title>Complete genome sequence of Rothia mucilaginosa strain NUM-Rm6536.</title>
        <authorList>
            <person name="Nambu T."/>
        </authorList>
    </citation>
    <scope>NUCLEOTIDE SEQUENCE [LARGE SCALE GENOMIC DNA]</scope>
    <source>
        <strain evidence="2">NUM-Rm6536</strain>
    </source>
</reference>
<dbReference type="Proteomes" id="UP000066203">
    <property type="component" value="Chromosome"/>
</dbReference>
<dbReference type="PATRIC" id="fig|43675.28.peg.1591"/>
<organism evidence="1">
    <name type="scientific">Rothia mucilaginosa</name>
    <dbReference type="NCBI Taxonomy" id="43675"/>
    <lineage>
        <taxon>Bacteria</taxon>
        <taxon>Bacillati</taxon>
        <taxon>Actinomycetota</taxon>
        <taxon>Actinomycetes</taxon>
        <taxon>Micrococcales</taxon>
        <taxon>Micrococcaceae</taxon>
        <taxon>Rothia</taxon>
    </lineage>
</organism>
<sequence>MAHAFVPHLAGLRQINSIFNARIPATGTLRSHGVNRVGAGISSVYAPGC</sequence>